<dbReference type="InterPro" id="IPR050704">
    <property type="entry name" value="Peptidase_C85-like"/>
</dbReference>
<evidence type="ECO:0000256" key="1">
    <source>
        <dbReference type="SAM" id="MobiDB-lite"/>
    </source>
</evidence>
<dbReference type="GO" id="GO:0016579">
    <property type="term" value="P:protein deubiquitination"/>
    <property type="evidence" value="ECO:0007669"/>
    <property type="project" value="TreeGrafter"/>
</dbReference>
<gene>
    <name evidence="3" type="ORF">TRSC58_06769</name>
</gene>
<feature type="region of interest" description="Disordered" evidence="1">
    <location>
        <begin position="292"/>
        <end position="361"/>
    </location>
</feature>
<feature type="domain" description="OTU" evidence="2">
    <location>
        <begin position="171"/>
        <end position="284"/>
    </location>
</feature>
<name>A0A061IX65_TRYRA</name>
<dbReference type="AlphaFoldDB" id="A0A061IX65"/>
<reference evidence="3 4" key="1">
    <citation type="submission" date="2013-07" db="EMBL/GenBank/DDBJ databases">
        <authorList>
            <person name="Stoco P.H."/>
            <person name="Wagner G."/>
            <person name="Gerber A."/>
            <person name="Zaha A."/>
            <person name="Thompson C."/>
            <person name="Bartholomeu D.C."/>
            <person name="Luckemeyer D.D."/>
            <person name="Bahia D."/>
            <person name="Loreto E."/>
            <person name="Prestes E.B."/>
            <person name="Lima F.M."/>
            <person name="Rodrigues-Luiz G."/>
            <person name="Vallejo G.A."/>
            <person name="Filho J.F."/>
            <person name="Monteiro K.M."/>
            <person name="Tyler K.M."/>
            <person name="de Almeida L.G."/>
            <person name="Ortiz M.F."/>
            <person name="Siervo M.A."/>
            <person name="de Moraes M.H."/>
            <person name="Cunha O.L."/>
            <person name="Mendonca-Neto R."/>
            <person name="Silva R."/>
            <person name="Teixeira S.M."/>
            <person name="Murta S.M."/>
            <person name="Sincero T.C."/>
            <person name="Mendes T.A."/>
            <person name="Urmenyi T.P."/>
            <person name="Silva V.G."/>
            <person name="da Rocha W.D."/>
            <person name="Andersson B."/>
            <person name="Romanha A.J."/>
            <person name="Steindel M."/>
            <person name="de Vasconcelos A.T."/>
            <person name="Grisard E.C."/>
        </authorList>
    </citation>
    <scope>NUCLEOTIDE SEQUENCE [LARGE SCALE GENOMIC DNA]</scope>
    <source>
        <strain evidence="3 4">SC58</strain>
    </source>
</reference>
<feature type="compositionally biased region" description="Polar residues" evidence="1">
    <location>
        <begin position="15"/>
        <end position="26"/>
    </location>
</feature>
<dbReference type="Pfam" id="PF02338">
    <property type="entry name" value="OTU"/>
    <property type="match status" value="1"/>
</dbReference>
<dbReference type="OrthoDB" id="246725at2759"/>
<dbReference type="Gene3D" id="3.90.70.80">
    <property type="match status" value="1"/>
</dbReference>
<dbReference type="PANTHER" id="PTHR12419:SF11">
    <property type="entry name" value="OTU DOMAIN-CONTAINING PROTEIN DDB_G0284757"/>
    <property type="match status" value="1"/>
</dbReference>
<feature type="region of interest" description="Disordered" evidence="1">
    <location>
        <begin position="1"/>
        <end position="34"/>
    </location>
</feature>
<accession>A0A061IX65</accession>
<dbReference type="VEuPathDB" id="TriTrypDB:TRSC58_06769"/>
<comment type="caution">
    <text evidence="3">The sequence shown here is derived from an EMBL/GenBank/DDBJ whole genome shotgun (WGS) entry which is preliminary data.</text>
</comment>
<dbReference type="InterPro" id="IPR038765">
    <property type="entry name" value="Papain-like_cys_pep_sf"/>
</dbReference>
<evidence type="ECO:0000313" key="3">
    <source>
        <dbReference type="EMBL" id="ESL05577.1"/>
    </source>
</evidence>
<dbReference type="GO" id="GO:0004843">
    <property type="term" value="F:cysteine-type deubiquitinase activity"/>
    <property type="evidence" value="ECO:0007669"/>
    <property type="project" value="TreeGrafter"/>
</dbReference>
<sequence length="682" mass="73840">MEPTATPTLGAISAGTFNEDINNTEPVSPPSRDEVKLEVPGKCEAPSSTSVKPLSMGELSLTQPFESLEAQKTSVVKFPEVTTFLEASPTSTKSEKRGVFRFFRHDTKGRGGSRSHEPTSTKKEGKEAHRKETKGSPSDTIKKVETPKLSREQFINCGLQRLRRRLDELQLLEHRVKNDGNCQFRAVAQQLLGSEELHEIVRVHIVTYMKGARDRFDCYFASKEEADQYYNSMLKNGTWGDELTLRAASDSLHVNIHVLSSEEENFYITYRPDADSHAQPVFLVDISTLRQQRHRRGASGPPALTQAATIREEGRDRSGGGGRHTKDVGSHSDGSSLTPTLTPLSTAHASVPPKHNAKDCDNRDNEREFIVDACALQRHLQYKLAQTTLIAAATPKLDTSANSGSSSFVALENPPQTASGEFANASGGGGSWEVSVGPQSCEGSSVGCNAQPPHWRTVSQEIARFCAVGAEKVEYVGEKYITVLVSCNTLAETSASMPPHVEALFPSHNFFGTPQPSALTRSSSATMLFSPRQDGGSKIADPVTCDVARPAADAQTPSADCDGSGISDARLVRPELEDDKDVFVFEGLSEPIDVFLSYLSPVHYNALSLASDKVSPCAENAISQTSTASLQADNASSFPTGPSLPFLKRVRSENLVSGIASVVEAGLPCDRRSKEGEERQGE</sequence>
<organism evidence="3 4">
    <name type="scientific">Trypanosoma rangeli SC58</name>
    <dbReference type="NCBI Taxonomy" id="429131"/>
    <lineage>
        <taxon>Eukaryota</taxon>
        <taxon>Discoba</taxon>
        <taxon>Euglenozoa</taxon>
        <taxon>Kinetoplastea</taxon>
        <taxon>Metakinetoplastina</taxon>
        <taxon>Trypanosomatida</taxon>
        <taxon>Trypanosomatidae</taxon>
        <taxon>Trypanosoma</taxon>
        <taxon>Herpetosoma</taxon>
    </lineage>
</organism>
<feature type="compositionally biased region" description="Low complexity" evidence="1">
    <location>
        <begin position="335"/>
        <end position="346"/>
    </location>
</feature>
<protein>
    <recommendedName>
        <fullName evidence="2">OTU domain-containing protein</fullName>
    </recommendedName>
</protein>
<dbReference type="InterPro" id="IPR003323">
    <property type="entry name" value="OTU_dom"/>
</dbReference>
<feature type="compositionally biased region" description="Basic and acidic residues" evidence="1">
    <location>
        <begin position="310"/>
        <end position="330"/>
    </location>
</feature>
<proteinExistence type="predicted"/>
<evidence type="ECO:0000313" key="4">
    <source>
        <dbReference type="Proteomes" id="UP000031737"/>
    </source>
</evidence>
<dbReference type="EMBL" id="AUPL01006769">
    <property type="protein sequence ID" value="ESL05577.1"/>
    <property type="molecule type" value="Genomic_DNA"/>
</dbReference>
<keyword evidence="4" id="KW-1185">Reference proteome</keyword>
<dbReference type="PANTHER" id="PTHR12419">
    <property type="entry name" value="OTU DOMAIN CONTAINING PROTEIN"/>
    <property type="match status" value="1"/>
</dbReference>
<evidence type="ECO:0000259" key="2">
    <source>
        <dbReference type="PROSITE" id="PS50802"/>
    </source>
</evidence>
<dbReference type="Proteomes" id="UP000031737">
    <property type="component" value="Unassembled WGS sequence"/>
</dbReference>
<dbReference type="SUPFAM" id="SSF54001">
    <property type="entry name" value="Cysteine proteinases"/>
    <property type="match status" value="1"/>
</dbReference>
<feature type="region of interest" description="Disordered" evidence="1">
    <location>
        <begin position="100"/>
        <end position="145"/>
    </location>
</feature>
<dbReference type="PROSITE" id="PS50802">
    <property type="entry name" value="OTU"/>
    <property type="match status" value="1"/>
</dbReference>